<dbReference type="Proteomes" id="UP001562357">
    <property type="component" value="Unassembled WGS sequence"/>
</dbReference>
<dbReference type="EMBL" id="BAAFGZ010000543">
    <property type="protein sequence ID" value="GAB0138955.1"/>
    <property type="molecule type" value="Genomic_DNA"/>
</dbReference>
<evidence type="ECO:0008006" key="7">
    <source>
        <dbReference type="Google" id="ProtNLM"/>
    </source>
</evidence>
<evidence type="ECO:0000313" key="5">
    <source>
        <dbReference type="EMBL" id="GAB0138955.1"/>
    </source>
</evidence>
<dbReference type="Gene3D" id="1.10.287.3980">
    <property type="match status" value="1"/>
</dbReference>
<evidence type="ECO:0000256" key="3">
    <source>
        <dbReference type="ARBA" id="ARBA00023274"/>
    </source>
</evidence>
<keyword evidence="2" id="KW-0689">Ribosomal protein</keyword>
<sequence>MMINGRPASSSTTATKQPTSPEELMKDYIYDPSTVVRVFHRKTAPSLESTPTLPVSLEPAWHNHHFFVCCEPVPKMHVFSEACPELARHLMFRSHILENAEKGGEAVHQYNARKEATILIREILQERPVLLSDLTFTTLSPLRPSLTPLRRPNALTSFTPTPAASAAEAADVVSRSAVSSHPSLCGLQMRFGPRNTMNGHTRLVQKRRHGFLHRMRSRTGRKIIWRRRLKGRKQLAQ</sequence>
<comment type="similarity">
    <text evidence="1">Belongs to the bacterial ribosomal protein bL34 family.</text>
</comment>
<evidence type="ECO:0000256" key="1">
    <source>
        <dbReference type="ARBA" id="ARBA00010111"/>
    </source>
</evidence>
<evidence type="ECO:0000313" key="6">
    <source>
        <dbReference type="Proteomes" id="UP001562357"/>
    </source>
</evidence>
<protein>
    <recommendedName>
        <fullName evidence="7">Ribosomal protein L34</fullName>
    </recommendedName>
</protein>
<evidence type="ECO:0000256" key="4">
    <source>
        <dbReference type="SAM" id="MobiDB-lite"/>
    </source>
</evidence>
<evidence type="ECO:0000256" key="2">
    <source>
        <dbReference type="ARBA" id="ARBA00022980"/>
    </source>
</evidence>
<dbReference type="Pfam" id="PF00468">
    <property type="entry name" value="Ribosomal_L34"/>
    <property type="match status" value="1"/>
</dbReference>
<reference evidence="6" key="1">
    <citation type="submission" date="2024-06" db="EMBL/GenBank/DDBJ databases">
        <title>Draft Genome Sequences of Epichloe bromicola Strains Isolated from Elymus ciliaris.</title>
        <authorList>
            <consortium name="Epichloe bromicola genome sequencing consortium"/>
            <person name="Miura A."/>
            <person name="Imano S."/>
            <person name="Ashida A."/>
            <person name="Sato I."/>
            <person name="Chiba S."/>
            <person name="Tanaka A."/>
            <person name="Camagna M."/>
            <person name="Takemoto D."/>
        </authorList>
    </citation>
    <scope>NUCLEOTIDE SEQUENCE [LARGE SCALE GENOMIC DNA]</scope>
    <source>
        <strain evidence="6">DP</strain>
    </source>
</reference>
<gene>
    <name evidence="5" type="primary">g7174</name>
    <name evidence="5" type="ORF">EsDP_00007174</name>
</gene>
<proteinExistence type="inferred from homology"/>
<feature type="compositionally biased region" description="Polar residues" evidence="4">
    <location>
        <begin position="7"/>
        <end position="20"/>
    </location>
</feature>
<dbReference type="NCBIfam" id="TIGR01030">
    <property type="entry name" value="rpmH_bact"/>
    <property type="match status" value="1"/>
</dbReference>
<dbReference type="InterPro" id="IPR000271">
    <property type="entry name" value="Ribosomal_bL34"/>
</dbReference>
<dbReference type="HAMAP" id="MF_00391">
    <property type="entry name" value="Ribosomal_bL34"/>
    <property type="match status" value="1"/>
</dbReference>
<comment type="caution">
    <text evidence="5">The sequence shown here is derived from an EMBL/GenBank/DDBJ whole genome shotgun (WGS) entry which is preliminary data.</text>
</comment>
<organism evidence="5 6">
    <name type="scientific">Epichloe bromicola</name>
    <dbReference type="NCBI Taxonomy" id="79588"/>
    <lineage>
        <taxon>Eukaryota</taxon>
        <taxon>Fungi</taxon>
        <taxon>Dikarya</taxon>
        <taxon>Ascomycota</taxon>
        <taxon>Pezizomycotina</taxon>
        <taxon>Sordariomycetes</taxon>
        <taxon>Hypocreomycetidae</taxon>
        <taxon>Hypocreales</taxon>
        <taxon>Clavicipitaceae</taxon>
        <taxon>Epichloe</taxon>
    </lineage>
</organism>
<keyword evidence="3" id="KW-0687">Ribonucleoprotein</keyword>
<feature type="region of interest" description="Disordered" evidence="4">
    <location>
        <begin position="1"/>
        <end position="23"/>
    </location>
</feature>
<accession>A0ABQ0CZS9</accession>
<keyword evidence="6" id="KW-1185">Reference proteome</keyword>
<name>A0ABQ0CZS9_9HYPO</name>